<protein>
    <submittedName>
        <fullName evidence="2">ABC transporter substrate-binding protein</fullName>
    </submittedName>
</protein>
<comment type="caution">
    <text evidence="2">The sequence shown here is derived from an EMBL/GenBank/DDBJ whole genome shotgun (WGS) entry which is preliminary data.</text>
</comment>
<dbReference type="EMBL" id="JAFCJH010000004">
    <property type="protein sequence ID" value="MBR0794976.1"/>
    <property type="molecule type" value="Genomic_DNA"/>
</dbReference>
<dbReference type="PANTHER" id="PTHR35271:SF1">
    <property type="entry name" value="ABC TRANSPORTER, SUBSTRATE-BINDING LIPOPROTEIN"/>
    <property type="match status" value="1"/>
</dbReference>
<dbReference type="Pfam" id="PF04392">
    <property type="entry name" value="ABC_sub_bind"/>
    <property type="match status" value="1"/>
</dbReference>
<evidence type="ECO:0000256" key="1">
    <source>
        <dbReference type="SAM" id="SignalP"/>
    </source>
</evidence>
<dbReference type="Gene3D" id="3.40.50.2300">
    <property type="match status" value="2"/>
</dbReference>
<feature type="signal peptide" evidence="1">
    <location>
        <begin position="1"/>
        <end position="23"/>
    </location>
</feature>
<dbReference type="Proteomes" id="UP001315278">
    <property type="component" value="Unassembled WGS sequence"/>
</dbReference>
<gene>
    <name evidence="2" type="ORF">JQ615_06215</name>
</gene>
<reference evidence="3" key="1">
    <citation type="journal article" date="2021" name="ISME J.">
        <title>Evolutionary origin and ecological implication of a unique nif island in free-living Bradyrhizobium lineages.</title>
        <authorList>
            <person name="Tao J."/>
        </authorList>
    </citation>
    <scope>NUCLEOTIDE SEQUENCE [LARGE SCALE GENOMIC DNA]</scope>
    <source>
        <strain evidence="3">SZCCT0434</strain>
    </source>
</reference>
<evidence type="ECO:0000313" key="3">
    <source>
        <dbReference type="Proteomes" id="UP001315278"/>
    </source>
</evidence>
<accession>A0ABS5FDV4</accession>
<organism evidence="2 3">
    <name type="scientific">Bradyrhizobium jicamae</name>
    <dbReference type="NCBI Taxonomy" id="280332"/>
    <lineage>
        <taxon>Bacteria</taxon>
        <taxon>Pseudomonadati</taxon>
        <taxon>Pseudomonadota</taxon>
        <taxon>Alphaproteobacteria</taxon>
        <taxon>Hyphomicrobiales</taxon>
        <taxon>Nitrobacteraceae</taxon>
        <taxon>Bradyrhizobium</taxon>
    </lineage>
</organism>
<name>A0ABS5FDV4_9BRAD</name>
<dbReference type="RefSeq" id="WP_212492018.1">
    <property type="nucleotide sequence ID" value="NZ_JAFCJH010000004.1"/>
</dbReference>
<feature type="chain" id="PRO_5045366601" evidence="1">
    <location>
        <begin position="24"/>
        <end position="326"/>
    </location>
</feature>
<sequence length="326" mass="35256">MRRRDFVTLFGGAAALLPLAARAQQSTKVWRIGYLGFGPASSWTSEVDALRSGLRDLGYVEGKNIAIEFRWAERADQTFDLATQFVRMNVDVIFAPASTQVEPARRATKTIPIVFAQHADPVGLGDVASLSRPGGNITGMSMLLTEISVKELEILRETLPDSARIGVLWNPTTPSHPTAVKAVEAISEKLGVQLVLAPAGTVTEIQAAFLTMSREGVSGVLVLSSPLYTVQGVLLADLQMKYRLPEIFANRANVDAGGLVSYGADLNDLYRRAAFYVDKILKGTNPADLPVEQASRYLMVFNLKTAKALGITIPPTVLARADDVIE</sequence>
<proteinExistence type="predicted"/>
<dbReference type="InterPro" id="IPR007487">
    <property type="entry name" value="ABC_transpt-TYRBP-like"/>
</dbReference>
<evidence type="ECO:0000313" key="2">
    <source>
        <dbReference type="EMBL" id="MBR0794976.1"/>
    </source>
</evidence>
<keyword evidence="1" id="KW-0732">Signal</keyword>
<dbReference type="CDD" id="cd06325">
    <property type="entry name" value="PBP1_ABC_unchar_transporter"/>
    <property type="match status" value="1"/>
</dbReference>
<dbReference type="PANTHER" id="PTHR35271">
    <property type="entry name" value="ABC TRANSPORTER, SUBSTRATE-BINDING LIPOPROTEIN-RELATED"/>
    <property type="match status" value="1"/>
</dbReference>
<keyword evidence="3" id="KW-1185">Reference proteome</keyword>